<evidence type="ECO:0000256" key="5">
    <source>
        <dbReference type="ARBA" id="ARBA00023033"/>
    </source>
</evidence>
<dbReference type="PRINTS" id="PR00420">
    <property type="entry name" value="RNGMNOXGNASE"/>
</dbReference>
<dbReference type="GO" id="GO:0004497">
    <property type="term" value="F:monooxygenase activity"/>
    <property type="evidence" value="ECO:0007669"/>
    <property type="project" value="UniProtKB-KW"/>
</dbReference>
<gene>
    <name evidence="8" type="ORF">CFIO01_01901</name>
</gene>
<keyword evidence="2" id="KW-0285">Flavoprotein</keyword>
<dbReference type="SUPFAM" id="SSF51905">
    <property type="entry name" value="FAD/NAD(P)-binding domain"/>
    <property type="match status" value="1"/>
</dbReference>
<keyword evidence="5" id="KW-0503">Monooxygenase</keyword>
<evidence type="ECO:0000313" key="8">
    <source>
        <dbReference type="EMBL" id="EXF82441.1"/>
    </source>
</evidence>
<name>A0A010RPU7_9PEZI</name>
<dbReference type="Proteomes" id="UP000020467">
    <property type="component" value="Unassembled WGS sequence"/>
</dbReference>
<dbReference type="SUPFAM" id="SSF54373">
    <property type="entry name" value="FAD-linked reductases, C-terminal domain"/>
    <property type="match status" value="1"/>
</dbReference>
<dbReference type="Pfam" id="PF00890">
    <property type="entry name" value="FAD_binding_2"/>
    <property type="match status" value="1"/>
</dbReference>
<dbReference type="OrthoDB" id="16820at2759"/>
<sequence length="438" mass="49046">MAPLEVIVVGAGFGGLSAAIECRLRGMKVTLIERYVDSNTRGDIIDFFVNGGLVISRWDEGKVGQEILSIGCESDVLEMYKYDGKLLYPVPWFMKDEDRTRTFAAHRGKQHGIFMAYARRLGVQIELGQSITEYKESEEDNRASVTFEDGKTLWADCIIAADGSRSFARKAVLGLQNEGEKSGWAIFRSYFTASEKALTHPDLKDFFRNGEDVIKAWAYDNLSILAYSWNGGKEVAWVMMHPDNDDVEESWSHSVPKSKVDPFIAPFAPECKALLECTPPECLIDFKLVYRPHIKKWTSKSGRIILIGDAAHAHLPTSGQGGSQAIEDAVTVAACLGKSNGNVQLALEIAQRIRYHRANKFHANAIVHRDAFHKVDWATIEANPKEWALKRFPRVRDFDAQAVVDEWYDTVKEDVLSGKGGTLKDLAIPLLPKEGVYW</sequence>
<dbReference type="HOGENOM" id="CLU_009665_19_1_1"/>
<dbReference type="STRING" id="1445577.A0A010RPU7"/>
<evidence type="ECO:0000259" key="7">
    <source>
        <dbReference type="Pfam" id="PF01494"/>
    </source>
</evidence>
<feature type="domain" description="FAD-binding" evidence="7">
    <location>
        <begin position="113"/>
        <end position="337"/>
    </location>
</feature>
<evidence type="ECO:0000256" key="2">
    <source>
        <dbReference type="ARBA" id="ARBA00022630"/>
    </source>
</evidence>
<comment type="caution">
    <text evidence="8">The sequence shown here is derived from an EMBL/GenBank/DDBJ whole genome shotgun (WGS) entry which is preliminary data.</text>
</comment>
<evidence type="ECO:0000259" key="6">
    <source>
        <dbReference type="Pfam" id="PF00890"/>
    </source>
</evidence>
<protein>
    <submittedName>
        <fullName evidence="8">Uncharacterized protein</fullName>
    </submittedName>
</protein>
<dbReference type="EMBL" id="JARH01000321">
    <property type="protein sequence ID" value="EXF82441.1"/>
    <property type="molecule type" value="Genomic_DNA"/>
</dbReference>
<keyword evidence="3" id="KW-0274">FAD</keyword>
<dbReference type="InterPro" id="IPR050493">
    <property type="entry name" value="FAD-dep_Monooxygenase_BioMet"/>
</dbReference>
<evidence type="ECO:0000256" key="3">
    <source>
        <dbReference type="ARBA" id="ARBA00022827"/>
    </source>
</evidence>
<dbReference type="InterPro" id="IPR003953">
    <property type="entry name" value="FAD-dep_OxRdtase_2_FAD-bd"/>
</dbReference>
<dbReference type="AlphaFoldDB" id="A0A010RPU7"/>
<dbReference type="Pfam" id="PF01494">
    <property type="entry name" value="FAD_binding_3"/>
    <property type="match status" value="1"/>
</dbReference>
<organism evidence="8 9">
    <name type="scientific">Colletotrichum fioriniae PJ7</name>
    <dbReference type="NCBI Taxonomy" id="1445577"/>
    <lineage>
        <taxon>Eukaryota</taxon>
        <taxon>Fungi</taxon>
        <taxon>Dikarya</taxon>
        <taxon>Ascomycota</taxon>
        <taxon>Pezizomycotina</taxon>
        <taxon>Sordariomycetes</taxon>
        <taxon>Hypocreomycetidae</taxon>
        <taxon>Glomerellales</taxon>
        <taxon>Glomerellaceae</taxon>
        <taxon>Colletotrichum</taxon>
        <taxon>Colletotrichum acutatum species complex</taxon>
    </lineage>
</organism>
<proteinExistence type="inferred from homology"/>
<dbReference type="Gene3D" id="3.50.50.60">
    <property type="entry name" value="FAD/NAD(P)-binding domain"/>
    <property type="match status" value="1"/>
</dbReference>
<keyword evidence="4" id="KW-0560">Oxidoreductase</keyword>
<comment type="similarity">
    <text evidence="1">Belongs to the paxM FAD-dependent monooxygenase family.</text>
</comment>
<dbReference type="InterPro" id="IPR036188">
    <property type="entry name" value="FAD/NAD-bd_sf"/>
</dbReference>
<keyword evidence="9" id="KW-1185">Reference proteome</keyword>
<dbReference type="PANTHER" id="PTHR13789">
    <property type="entry name" value="MONOOXYGENASE"/>
    <property type="match status" value="1"/>
</dbReference>
<dbReference type="InterPro" id="IPR002938">
    <property type="entry name" value="FAD-bd"/>
</dbReference>
<evidence type="ECO:0000256" key="1">
    <source>
        <dbReference type="ARBA" id="ARBA00007992"/>
    </source>
</evidence>
<evidence type="ECO:0000313" key="9">
    <source>
        <dbReference type="Proteomes" id="UP000020467"/>
    </source>
</evidence>
<dbReference type="PANTHER" id="PTHR13789:SF236">
    <property type="entry name" value="MONOOXYGENASE, PUTATIVE (AFU_ORTHOLOGUE AFUA_6G12060)-RELATED"/>
    <property type="match status" value="1"/>
</dbReference>
<accession>A0A010RPU7</accession>
<dbReference type="KEGG" id="cfj:CFIO01_01901"/>
<dbReference type="GO" id="GO:0071949">
    <property type="term" value="F:FAD binding"/>
    <property type="evidence" value="ECO:0007669"/>
    <property type="project" value="InterPro"/>
</dbReference>
<feature type="domain" description="FAD-dependent oxidoreductase 2 FAD-binding" evidence="6">
    <location>
        <begin position="6"/>
        <end position="34"/>
    </location>
</feature>
<dbReference type="eggNOG" id="KOG2614">
    <property type="taxonomic scope" value="Eukaryota"/>
</dbReference>
<evidence type="ECO:0000256" key="4">
    <source>
        <dbReference type="ARBA" id="ARBA00023002"/>
    </source>
</evidence>
<reference evidence="8 9" key="1">
    <citation type="submission" date="2014-02" db="EMBL/GenBank/DDBJ databases">
        <title>The genome sequence of Colletotrichum fioriniae PJ7.</title>
        <authorList>
            <person name="Baroncelli R."/>
            <person name="Thon M.R."/>
        </authorList>
    </citation>
    <scope>NUCLEOTIDE SEQUENCE [LARGE SCALE GENOMIC DNA]</scope>
    <source>
        <strain evidence="8 9">PJ7</strain>
    </source>
</reference>